<evidence type="ECO:0000256" key="4">
    <source>
        <dbReference type="ARBA" id="ARBA00022478"/>
    </source>
</evidence>
<gene>
    <name evidence="10" type="primary">rpoZ</name>
    <name evidence="11" type="ORF">Z968_07535</name>
</gene>
<dbReference type="NCBIfam" id="TIGR00690">
    <property type="entry name" value="rpoZ"/>
    <property type="match status" value="1"/>
</dbReference>
<dbReference type="GO" id="GO:0006351">
    <property type="term" value="P:DNA-templated transcription"/>
    <property type="evidence" value="ECO:0007669"/>
    <property type="project" value="UniProtKB-UniRule"/>
</dbReference>
<evidence type="ECO:0000256" key="7">
    <source>
        <dbReference type="ARBA" id="ARBA00023163"/>
    </source>
</evidence>
<dbReference type="SUPFAM" id="SSF63562">
    <property type="entry name" value="RPB6/omega subunit-like"/>
    <property type="match status" value="1"/>
</dbReference>
<dbReference type="EC" id="2.7.7.6" evidence="2 10"/>
<dbReference type="SMART" id="SM01409">
    <property type="entry name" value="RNA_pol_Rpb6"/>
    <property type="match status" value="1"/>
</dbReference>
<dbReference type="EMBL" id="JENJ01000028">
    <property type="protein sequence ID" value="KGM96084.1"/>
    <property type="molecule type" value="Genomic_DNA"/>
</dbReference>
<evidence type="ECO:0000256" key="9">
    <source>
        <dbReference type="ARBA" id="ARBA00048552"/>
    </source>
</evidence>
<evidence type="ECO:0000256" key="10">
    <source>
        <dbReference type="HAMAP-Rule" id="MF_00366"/>
    </source>
</evidence>
<dbReference type="GO" id="GO:0000428">
    <property type="term" value="C:DNA-directed RNA polymerase complex"/>
    <property type="evidence" value="ECO:0007669"/>
    <property type="project" value="UniProtKB-KW"/>
</dbReference>
<proteinExistence type="inferred from homology"/>
<sequence length="73" mass="8239">MNNYMINPSIVELLTKVDNRYSLVTVTSRRARQIIDGDEALVNVEDAYKPLTTAIHEVNAEKVSYESLVEGIK</sequence>
<accession>A0A0A0I3X0</accession>
<keyword evidence="5 10" id="KW-0808">Transferase</keyword>
<evidence type="ECO:0000256" key="2">
    <source>
        <dbReference type="ARBA" id="ARBA00012418"/>
    </source>
</evidence>
<comment type="catalytic activity">
    <reaction evidence="9 10">
        <text>RNA(n) + a ribonucleoside 5'-triphosphate = RNA(n+1) + diphosphate</text>
        <dbReference type="Rhea" id="RHEA:21248"/>
        <dbReference type="Rhea" id="RHEA-COMP:14527"/>
        <dbReference type="Rhea" id="RHEA-COMP:17342"/>
        <dbReference type="ChEBI" id="CHEBI:33019"/>
        <dbReference type="ChEBI" id="CHEBI:61557"/>
        <dbReference type="ChEBI" id="CHEBI:140395"/>
        <dbReference type="EC" id="2.7.7.6"/>
    </reaction>
</comment>
<evidence type="ECO:0000313" key="11">
    <source>
        <dbReference type="EMBL" id="KGM96084.1"/>
    </source>
</evidence>
<dbReference type="Gene3D" id="3.90.940.10">
    <property type="match status" value="1"/>
</dbReference>
<comment type="similarity">
    <text evidence="1 10">Belongs to the RNA polymerase subunit omega family.</text>
</comment>
<keyword evidence="4 10" id="KW-0240">DNA-directed RNA polymerase</keyword>
<reference evidence="11 12" key="1">
    <citation type="submission" date="2014-01" db="EMBL/GenBank/DDBJ databases">
        <title>Plasmidome dynamics in the species complex Clostridium novyi sensu lato converts strains of independent lineages into distinctly different pathogens.</title>
        <authorList>
            <person name="Skarin H."/>
            <person name="Segerman B."/>
        </authorList>
    </citation>
    <scope>NUCLEOTIDE SEQUENCE [LARGE SCALE GENOMIC DNA]</scope>
    <source>
        <strain evidence="11 12">4552</strain>
    </source>
</reference>
<evidence type="ECO:0000256" key="5">
    <source>
        <dbReference type="ARBA" id="ARBA00022679"/>
    </source>
</evidence>
<dbReference type="InterPro" id="IPR006110">
    <property type="entry name" value="Pol_omega/Rpo6/RPB6"/>
</dbReference>
<dbReference type="InterPro" id="IPR003716">
    <property type="entry name" value="DNA-dir_RNA_pol_omega"/>
</dbReference>
<dbReference type="Proteomes" id="UP000030012">
    <property type="component" value="Unassembled WGS sequence"/>
</dbReference>
<comment type="subunit">
    <text evidence="10">The RNAP catalytic core consists of 2 alpha, 1 beta, 1 beta' and 1 omega subunit. When a sigma factor is associated with the core the holoenzyme is formed, which can initiate transcription.</text>
</comment>
<keyword evidence="6 10" id="KW-0548">Nucleotidyltransferase</keyword>
<dbReference type="Pfam" id="PF01192">
    <property type="entry name" value="RNA_pol_Rpb6"/>
    <property type="match status" value="1"/>
</dbReference>
<keyword evidence="7 10" id="KW-0804">Transcription</keyword>
<organism evidence="11 12">
    <name type="scientific">Clostridium novyi A str. 4552</name>
    <dbReference type="NCBI Taxonomy" id="1444289"/>
    <lineage>
        <taxon>Bacteria</taxon>
        <taxon>Bacillati</taxon>
        <taxon>Bacillota</taxon>
        <taxon>Clostridia</taxon>
        <taxon>Eubacteriales</taxon>
        <taxon>Clostridiaceae</taxon>
        <taxon>Clostridium</taxon>
    </lineage>
</organism>
<dbReference type="PANTHER" id="PTHR34476">
    <property type="entry name" value="DNA-DIRECTED RNA POLYMERASE SUBUNIT OMEGA"/>
    <property type="match status" value="1"/>
</dbReference>
<evidence type="ECO:0000256" key="8">
    <source>
        <dbReference type="ARBA" id="ARBA00029924"/>
    </source>
</evidence>
<dbReference type="GO" id="GO:0003899">
    <property type="term" value="F:DNA-directed RNA polymerase activity"/>
    <property type="evidence" value="ECO:0007669"/>
    <property type="project" value="UniProtKB-UniRule"/>
</dbReference>
<dbReference type="InterPro" id="IPR036161">
    <property type="entry name" value="RPB6/omega-like_sf"/>
</dbReference>
<dbReference type="GO" id="GO:0003677">
    <property type="term" value="F:DNA binding"/>
    <property type="evidence" value="ECO:0007669"/>
    <property type="project" value="UniProtKB-UniRule"/>
</dbReference>
<dbReference type="AlphaFoldDB" id="A0A0A0I3X0"/>
<evidence type="ECO:0000256" key="1">
    <source>
        <dbReference type="ARBA" id="ARBA00006711"/>
    </source>
</evidence>
<name>A0A0A0I3X0_CLONO</name>
<dbReference type="OrthoDB" id="9815459at2"/>
<dbReference type="RefSeq" id="WP_003366041.1">
    <property type="nucleotide sequence ID" value="NZ_JENJ01000028.1"/>
</dbReference>
<dbReference type="PANTHER" id="PTHR34476:SF1">
    <property type="entry name" value="DNA-DIRECTED RNA POLYMERASE SUBUNIT OMEGA"/>
    <property type="match status" value="1"/>
</dbReference>
<evidence type="ECO:0000313" key="12">
    <source>
        <dbReference type="Proteomes" id="UP000030012"/>
    </source>
</evidence>
<protein>
    <recommendedName>
        <fullName evidence="3 10">DNA-directed RNA polymerase subunit omega</fullName>
        <shortName evidence="10">RNAP omega subunit</shortName>
        <ecNumber evidence="2 10">2.7.7.6</ecNumber>
    </recommendedName>
    <alternativeName>
        <fullName evidence="10">RNA polymerase omega subunit</fullName>
    </alternativeName>
    <alternativeName>
        <fullName evidence="8 10">Transcriptase subunit omega</fullName>
    </alternativeName>
</protein>
<evidence type="ECO:0000256" key="6">
    <source>
        <dbReference type="ARBA" id="ARBA00022695"/>
    </source>
</evidence>
<evidence type="ECO:0000256" key="3">
    <source>
        <dbReference type="ARBA" id="ARBA00013725"/>
    </source>
</evidence>
<comment type="caution">
    <text evidence="11">The sequence shown here is derived from an EMBL/GenBank/DDBJ whole genome shotgun (WGS) entry which is preliminary data.</text>
</comment>
<dbReference type="HAMAP" id="MF_00366">
    <property type="entry name" value="RNApol_bact_RpoZ"/>
    <property type="match status" value="1"/>
</dbReference>
<comment type="function">
    <text evidence="10">Promotes RNA polymerase assembly. Latches the N- and C-terminal regions of the beta' subunit thereby facilitating its interaction with the beta and alpha subunits.</text>
</comment>